<dbReference type="AlphaFoldDB" id="A0A403N4R2"/>
<organism evidence="1">
    <name type="scientific">Salmonella enterica</name>
    <name type="common">Salmonella choleraesuis</name>
    <dbReference type="NCBI Taxonomy" id="28901"/>
    <lineage>
        <taxon>Bacteria</taxon>
        <taxon>Pseudomonadati</taxon>
        <taxon>Pseudomonadota</taxon>
        <taxon>Gammaproteobacteria</taxon>
        <taxon>Enterobacterales</taxon>
        <taxon>Enterobacteriaceae</taxon>
        <taxon>Salmonella</taxon>
    </lineage>
</organism>
<name>A0A403N4R2_SALER</name>
<comment type="caution">
    <text evidence="1">The sequence shown here is derived from an EMBL/GenBank/DDBJ whole genome shotgun (WGS) entry which is preliminary data.</text>
</comment>
<dbReference type="EMBL" id="RVIJ01000066">
    <property type="protein sequence ID" value="MLW03815.1"/>
    <property type="molecule type" value="Genomic_DNA"/>
</dbReference>
<dbReference type="Proteomes" id="UP000885392">
    <property type="component" value="Unassembled WGS sequence"/>
</dbReference>
<accession>A0A403N4R2</accession>
<evidence type="ECO:0000313" key="1">
    <source>
        <dbReference type="EMBL" id="MLW03815.1"/>
    </source>
</evidence>
<reference evidence="1" key="1">
    <citation type="submission" date="2018-10" db="EMBL/GenBank/DDBJ databases">
        <authorList>
            <consortium name="PulseNet: The National Subtyping Network for Foodborne Disease Surveillance"/>
            <person name="Tarr C.L."/>
            <person name="Trees E."/>
            <person name="Katz L.S."/>
            <person name="Carleton-Romer H.A."/>
            <person name="Stroika S."/>
            <person name="Kucerova Z."/>
            <person name="Roache K.F."/>
            <person name="Sabol A.L."/>
            <person name="Besser J."/>
            <person name="Gerner-Smidt P."/>
        </authorList>
    </citation>
    <scope>NUCLEOTIDE SEQUENCE [LARGE SCALE GENOMIC DNA]</scope>
    <source>
        <strain evidence="1">PNUSAS038541</strain>
    </source>
</reference>
<protein>
    <submittedName>
        <fullName evidence="1">Uncharacterized protein</fullName>
    </submittedName>
</protein>
<sequence length="74" mass="8649">MIRNIIKSLFRKRTRYPRTGWFYMTSSGHIVRVLLVDQETQKVVCAPLGAGYQLSIPLIAFHTDHYFRRPGRIA</sequence>
<gene>
    <name evidence="1" type="ORF">EAK82_27395</name>
</gene>
<proteinExistence type="predicted"/>